<evidence type="ECO:0000313" key="5">
    <source>
        <dbReference type="Proteomes" id="UP001597110"/>
    </source>
</evidence>
<dbReference type="Pfam" id="PF25559">
    <property type="entry name" value="DUF7931"/>
    <property type="match status" value="1"/>
</dbReference>
<dbReference type="Pfam" id="PF13673">
    <property type="entry name" value="Acetyltransf_10"/>
    <property type="match status" value="1"/>
</dbReference>
<keyword evidence="2" id="KW-0012">Acyltransferase</keyword>
<feature type="domain" description="N-acetyltransferase" evidence="3">
    <location>
        <begin position="8"/>
        <end position="146"/>
    </location>
</feature>
<gene>
    <name evidence="4" type="ORF">ACFQ0E_16705</name>
</gene>
<proteinExistence type="predicted"/>
<dbReference type="EMBL" id="JBHTIF010000004">
    <property type="protein sequence ID" value="MFD0727237.1"/>
    <property type="molecule type" value="Genomic_DNA"/>
</dbReference>
<accession>A0ABW2YFV4</accession>
<evidence type="ECO:0000256" key="1">
    <source>
        <dbReference type="ARBA" id="ARBA00022679"/>
    </source>
</evidence>
<evidence type="ECO:0000313" key="4">
    <source>
        <dbReference type="EMBL" id="MFD0727237.1"/>
    </source>
</evidence>
<evidence type="ECO:0000256" key="2">
    <source>
        <dbReference type="ARBA" id="ARBA00023315"/>
    </source>
</evidence>
<name>A0ABW2YFV4_9GAMM</name>
<dbReference type="CDD" id="cd04301">
    <property type="entry name" value="NAT_SF"/>
    <property type="match status" value="1"/>
</dbReference>
<reference evidence="5" key="1">
    <citation type="journal article" date="2019" name="Int. J. Syst. Evol. Microbiol.">
        <title>The Global Catalogue of Microorganisms (GCM) 10K type strain sequencing project: providing services to taxonomists for standard genome sequencing and annotation.</title>
        <authorList>
            <consortium name="The Broad Institute Genomics Platform"/>
            <consortium name="The Broad Institute Genome Sequencing Center for Infectious Disease"/>
            <person name="Wu L."/>
            <person name="Ma J."/>
        </authorList>
    </citation>
    <scope>NUCLEOTIDE SEQUENCE [LARGE SCALE GENOMIC DNA]</scope>
    <source>
        <strain evidence="5">CCUG 55585</strain>
    </source>
</reference>
<dbReference type="InterPro" id="IPR050832">
    <property type="entry name" value="Bact_Acetyltransf"/>
</dbReference>
<dbReference type="InterPro" id="IPR057691">
    <property type="entry name" value="DUF7931"/>
</dbReference>
<organism evidence="4 5">
    <name type="scientific">Lysobacter brunescens</name>
    <dbReference type="NCBI Taxonomy" id="262323"/>
    <lineage>
        <taxon>Bacteria</taxon>
        <taxon>Pseudomonadati</taxon>
        <taxon>Pseudomonadota</taxon>
        <taxon>Gammaproteobacteria</taxon>
        <taxon>Lysobacterales</taxon>
        <taxon>Lysobacteraceae</taxon>
        <taxon>Lysobacter</taxon>
    </lineage>
</organism>
<keyword evidence="1" id="KW-0808">Transferase</keyword>
<dbReference type="SUPFAM" id="SSF55729">
    <property type="entry name" value="Acyl-CoA N-acyltransferases (Nat)"/>
    <property type="match status" value="1"/>
</dbReference>
<sequence length="304" mass="33487">MTRLDAGFQVAAVDYHTAVDALRAVREPVFVEEQQVPRELEWDALDPLCVHVLARDDAGRPIGTGRLTPEHKIGRMAVLQDWRGKGVGDALLKALIEQAALRRWPEVKLNAQVSAIGFYARHGFVPFGERFMEAGIEHQAMRRQVVGMTAIDSRESAVAVTAAIVLATRRELCIYSRALDPGLFDAPEVLDALRTLATRRQRIDIRVLLQDADAPQRAHAPLIGLSQRLSSAFAFREVSDPADKGYASAFVANDAGGGYFRPLGNRFDGEAALDAGGRARQLVESFHPVWERARPVTEYRVLGA</sequence>
<dbReference type="PROSITE" id="PS51186">
    <property type="entry name" value="GNAT"/>
    <property type="match status" value="1"/>
</dbReference>
<dbReference type="PANTHER" id="PTHR43877">
    <property type="entry name" value="AMINOALKYLPHOSPHONATE N-ACETYLTRANSFERASE-RELATED-RELATED"/>
    <property type="match status" value="1"/>
</dbReference>
<keyword evidence="5" id="KW-1185">Reference proteome</keyword>
<dbReference type="Gene3D" id="3.40.630.30">
    <property type="match status" value="1"/>
</dbReference>
<evidence type="ECO:0000259" key="3">
    <source>
        <dbReference type="PROSITE" id="PS51186"/>
    </source>
</evidence>
<dbReference type="InterPro" id="IPR000182">
    <property type="entry name" value="GNAT_dom"/>
</dbReference>
<dbReference type="Proteomes" id="UP001597110">
    <property type="component" value="Unassembled WGS sequence"/>
</dbReference>
<dbReference type="InterPro" id="IPR016181">
    <property type="entry name" value="Acyl_CoA_acyltransferase"/>
</dbReference>
<dbReference type="PANTHER" id="PTHR43877:SF1">
    <property type="entry name" value="ACETYLTRANSFERASE"/>
    <property type="match status" value="1"/>
</dbReference>
<protein>
    <submittedName>
        <fullName evidence="4">GNAT family N-acetyltransferase</fullName>
    </submittedName>
</protein>
<comment type="caution">
    <text evidence="4">The sequence shown here is derived from an EMBL/GenBank/DDBJ whole genome shotgun (WGS) entry which is preliminary data.</text>
</comment>
<dbReference type="RefSeq" id="WP_386825767.1">
    <property type="nucleotide sequence ID" value="NZ_JBHTIF010000004.1"/>
</dbReference>